<dbReference type="STRING" id="459349.CLOAM0876"/>
<dbReference type="GO" id="GO:0000160">
    <property type="term" value="P:phosphorelay signal transduction system"/>
    <property type="evidence" value="ECO:0007669"/>
    <property type="project" value="InterPro"/>
</dbReference>
<evidence type="ECO:0000256" key="3">
    <source>
        <dbReference type="ARBA" id="ARBA00023015"/>
    </source>
</evidence>
<evidence type="ECO:0000313" key="8">
    <source>
        <dbReference type="EMBL" id="CAO80751.1"/>
    </source>
</evidence>
<organism evidence="8 9">
    <name type="scientific">Cloacimonas acidaminovorans (strain Evry)</name>
    <dbReference type="NCBI Taxonomy" id="459349"/>
    <lineage>
        <taxon>Bacteria</taxon>
        <taxon>Pseudomonadati</taxon>
        <taxon>Candidatus Cloacimonadota</taxon>
        <taxon>Candidatus Cloacimonadia</taxon>
        <taxon>Candidatus Cloacimonadales</taxon>
        <taxon>Candidatus Cloacimonadaceae</taxon>
        <taxon>Candidatus Cloacimonas</taxon>
    </lineage>
</organism>
<feature type="modified residue" description="4-aspartylphosphate" evidence="5">
    <location>
        <position position="53"/>
    </location>
</feature>
<evidence type="ECO:0000256" key="4">
    <source>
        <dbReference type="ARBA" id="ARBA00023163"/>
    </source>
</evidence>
<dbReference type="SUPFAM" id="SSF52540">
    <property type="entry name" value="P-loop containing nucleoside triphosphate hydrolases"/>
    <property type="match status" value="1"/>
</dbReference>
<dbReference type="InterPro" id="IPR058031">
    <property type="entry name" value="AAA_lid_NorR"/>
</dbReference>
<protein>
    <submittedName>
        <fullName evidence="8">Sigma-54 dependent DNA-binding response regulator</fullName>
    </submittedName>
</protein>
<dbReference type="CDD" id="cd00009">
    <property type="entry name" value="AAA"/>
    <property type="match status" value="1"/>
</dbReference>
<dbReference type="RefSeq" id="WP_015424609.1">
    <property type="nucleotide sequence ID" value="NC_020449.1"/>
</dbReference>
<dbReference type="PROSITE" id="PS50110">
    <property type="entry name" value="RESPONSE_REGULATORY"/>
    <property type="match status" value="1"/>
</dbReference>
<dbReference type="InterPro" id="IPR025944">
    <property type="entry name" value="Sigma_54_int_dom_CS"/>
</dbReference>
<dbReference type="Pfam" id="PF25601">
    <property type="entry name" value="AAA_lid_14"/>
    <property type="match status" value="1"/>
</dbReference>
<keyword evidence="4" id="KW-0804">Transcription</keyword>
<dbReference type="eggNOG" id="COG2204">
    <property type="taxonomic scope" value="Bacteria"/>
</dbReference>
<keyword evidence="2" id="KW-0067">ATP-binding</keyword>
<keyword evidence="8" id="KW-0238">DNA-binding</keyword>
<evidence type="ECO:0000256" key="2">
    <source>
        <dbReference type="ARBA" id="ARBA00022840"/>
    </source>
</evidence>
<dbReference type="SUPFAM" id="SSF52172">
    <property type="entry name" value="CheY-like"/>
    <property type="match status" value="1"/>
</dbReference>
<dbReference type="Gene3D" id="3.40.50.2300">
    <property type="match status" value="1"/>
</dbReference>
<keyword evidence="9" id="KW-1185">Reference proteome</keyword>
<evidence type="ECO:0000259" key="7">
    <source>
        <dbReference type="PROSITE" id="PS50110"/>
    </source>
</evidence>
<dbReference type="SMART" id="SM00382">
    <property type="entry name" value="AAA"/>
    <property type="match status" value="1"/>
</dbReference>
<dbReference type="Pfam" id="PF00158">
    <property type="entry name" value="Sigma54_activat"/>
    <property type="match status" value="1"/>
</dbReference>
<feature type="domain" description="Sigma-54 factor interaction" evidence="6">
    <location>
        <begin position="152"/>
        <end position="380"/>
    </location>
</feature>
<dbReference type="InterPro" id="IPR011006">
    <property type="entry name" value="CheY-like_superfamily"/>
</dbReference>
<dbReference type="InterPro" id="IPR001789">
    <property type="entry name" value="Sig_transdc_resp-reg_receiver"/>
</dbReference>
<dbReference type="InterPro" id="IPR003593">
    <property type="entry name" value="AAA+_ATPase"/>
</dbReference>
<dbReference type="InterPro" id="IPR027417">
    <property type="entry name" value="P-loop_NTPase"/>
</dbReference>
<feature type="domain" description="Response regulatory" evidence="7">
    <location>
        <begin position="4"/>
        <end position="121"/>
    </location>
</feature>
<dbReference type="PROSITE" id="PS50045">
    <property type="entry name" value="SIGMA54_INTERACT_4"/>
    <property type="match status" value="1"/>
</dbReference>
<dbReference type="Gene3D" id="3.40.50.300">
    <property type="entry name" value="P-loop containing nucleotide triphosphate hydrolases"/>
    <property type="match status" value="1"/>
</dbReference>
<dbReference type="OrthoDB" id="9804019at2"/>
<evidence type="ECO:0000259" key="6">
    <source>
        <dbReference type="PROSITE" id="PS50045"/>
    </source>
</evidence>
<dbReference type="GO" id="GO:0043565">
    <property type="term" value="F:sequence-specific DNA binding"/>
    <property type="evidence" value="ECO:0007669"/>
    <property type="project" value="InterPro"/>
</dbReference>
<evidence type="ECO:0000256" key="1">
    <source>
        <dbReference type="ARBA" id="ARBA00022741"/>
    </source>
</evidence>
<gene>
    <name evidence="8" type="ordered locus">CLOAM0876</name>
</gene>
<dbReference type="KEGG" id="caci:CLOAM0876"/>
<dbReference type="SMART" id="SM00448">
    <property type="entry name" value="REC"/>
    <property type="match status" value="1"/>
</dbReference>
<dbReference type="InterPro" id="IPR002078">
    <property type="entry name" value="Sigma_54_int"/>
</dbReference>
<name>B0VHD6_CLOAI</name>
<dbReference type="InterPro" id="IPR009057">
    <property type="entry name" value="Homeodomain-like_sf"/>
</dbReference>
<evidence type="ECO:0000256" key="5">
    <source>
        <dbReference type="PROSITE-ProRule" id="PRU00169"/>
    </source>
</evidence>
<dbReference type="GO" id="GO:0005524">
    <property type="term" value="F:ATP binding"/>
    <property type="evidence" value="ECO:0007669"/>
    <property type="project" value="UniProtKB-KW"/>
</dbReference>
<dbReference type="PROSITE" id="PS00688">
    <property type="entry name" value="SIGMA54_INTERACT_3"/>
    <property type="match status" value="1"/>
</dbReference>
<dbReference type="Pfam" id="PF02954">
    <property type="entry name" value="HTH_8"/>
    <property type="match status" value="1"/>
</dbReference>
<keyword evidence="3" id="KW-0805">Transcription regulation</keyword>
<dbReference type="Gene3D" id="1.10.10.60">
    <property type="entry name" value="Homeodomain-like"/>
    <property type="match status" value="1"/>
</dbReference>
<dbReference type="SUPFAM" id="SSF46689">
    <property type="entry name" value="Homeodomain-like"/>
    <property type="match status" value="1"/>
</dbReference>
<accession>B0VHD6</accession>
<keyword evidence="5" id="KW-0597">Phosphoprotein</keyword>
<dbReference type="Proteomes" id="UP000002019">
    <property type="component" value="Chromosome"/>
</dbReference>
<dbReference type="InterPro" id="IPR002197">
    <property type="entry name" value="HTH_Fis"/>
</dbReference>
<dbReference type="Gene3D" id="1.10.8.60">
    <property type="match status" value="1"/>
</dbReference>
<reference evidence="8 9" key="1">
    <citation type="journal article" date="2008" name="J. Bacteriol.">
        <title>'Candidatus Cloacamonas acidaminovorans': genome sequence reconstruction provides a first glimpse of a new bacterial division.</title>
        <authorList>
            <person name="Pelletier E."/>
            <person name="Kreimeyer A."/>
            <person name="Bocs S."/>
            <person name="Rouy Z."/>
            <person name="Gyapay G."/>
            <person name="Chouari R."/>
            <person name="Riviere D."/>
            <person name="Ganesan A."/>
            <person name="Daegelen P."/>
            <person name="Sghir A."/>
            <person name="Cohen G.N."/>
            <person name="Medigue C."/>
            <person name="Weissenbach J."/>
            <person name="Le Paslier D."/>
        </authorList>
    </citation>
    <scope>NUCLEOTIDE SEQUENCE [LARGE SCALE GENOMIC DNA]</scope>
    <source>
        <strain evidence="9">Evry</strain>
    </source>
</reference>
<dbReference type="GO" id="GO:0006355">
    <property type="term" value="P:regulation of DNA-templated transcription"/>
    <property type="evidence" value="ECO:0007669"/>
    <property type="project" value="InterPro"/>
</dbReference>
<dbReference type="Pfam" id="PF00072">
    <property type="entry name" value="Response_reg"/>
    <property type="match status" value="1"/>
</dbReference>
<dbReference type="PANTHER" id="PTHR32071">
    <property type="entry name" value="TRANSCRIPTIONAL REGULATORY PROTEIN"/>
    <property type="match status" value="1"/>
</dbReference>
<sequence>MKGKILILEDDIVLSEQIANVVKHYNYEVMQTVNSDQFFEVLRQFQPDVILLDVFLVGSKLNGIQVLQHLKNDMDLNYKVIVISGEVTSSQINEIRTLGAYHFIEKGSAFSINQLLLHIENAITLKRQEEEHIGLQIEYINLKKQFTRSFPFIGESNAIKKVREQIIRLASVDEDIFLIGETGTGKEVAANYYYIYSPRFGKPFHTVNCSALSETLIESELFGHIKGSFTSADRDKTGFFEECSNGILFLDEVTNLSLMSQSKILRAIENKEIQVVGGNLKKVDTRLIFASNAGLEKLSDESIFRKDLFYRIEGNIVELPPLRERDDDILLLICYFLTSFSSQYSVIDRLDLPALKDDLLNYSWPGNVRELRNFCKFIMINEQKINNNVIKKHLQQKINQFRFSKNYSSEKYTKIHNLKDSVASFERDYLLYYLSLNNWRISQTAEAIGLERTTLYKKIKSLGINHLKMED</sequence>
<evidence type="ECO:0000313" key="9">
    <source>
        <dbReference type="Proteomes" id="UP000002019"/>
    </source>
</evidence>
<dbReference type="HOGENOM" id="CLU_000445_0_5_0"/>
<keyword evidence="1" id="KW-0547">Nucleotide-binding</keyword>
<dbReference type="AlphaFoldDB" id="B0VHD6"/>
<dbReference type="EMBL" id="CU466930">
    <property type="protein sequence ID" value="CAO80751.1"/>
    <property type="molecule type" value="Genomic_DNA"/>
</dbReference>
<proteinExistence type="predicted"/>